<sequence>MKTQGLSRTQLRGYETMKALFGHELNGISCQALADRFGAQKAATLRDLQALEAAGLAEQLPNKCWRVSPALGREALKIFNAVNQARDRLNETASRYGIGL</sequence>
<dbReference type="SUPFAM" id="SSF46785">
    <property type="entry name" value="Winged helix' DNA-binding domain"/>
    <property type="match status" value="1"/>
</dbReference>
<reference evidence="1 2" key="1">
    <citation type="submission" date="2009-08" db="EMBL/GenBank/DDBJ databases">
        <authorList>
            <person name="Qin X."/>
            <person name="Bachman B."/>
            <person name="Battles P."/>
            <person name="Bell A."/>
            <person name="Bess C."/>
            <person name="Bickham C."/>
            <person name="Chaboub L."/>
            <person name="Chen D."/>
            <person name="Coyle M."/>
            <person name="Deiros D.R."/>
            <person name="Dinh H."/>
            <person name="Forbes L."/>
            <person name="Fowler G."/>
            <person name="Francisco L."/>
            <person name="Fu Q."/>
            <person name="Gubbala S."/>
            <person name="Hale W."/>
            <person name="Han Y."/>
            <person name="Hemphill L."/>
            <person name="Highlander S.K."/>
            <person name="Hirani K."/>
            <person name="Hogues M."/>
            <person name="Jackson L."/>
            <person name="Jakkamsetti A."/>
            <person name="Javaid M."/>
            <person name="Jiang H."/>
            <person name="Korchina V."/>
            <person name="Kovar C."/>
            <person name="Lara F."/>
            <person name="Lee S."/>
            <person name="Mata R."/>
            <person name="Mathew T."/>
            <person name="Moen C."/>
            <person name="Morales K."/>
            <person name="Munidasa M."/>
            <person name="Nazareth L."/>
            <person name="Ngo R."/>
            <person name="Nguyen L."/>
            <person name="Okwuonu G."/>
            <person name="Ongeri F."/>
            <person name="Patil S."/>
            <person name="Petrosino J."/>
            <person name="Pham C."/>
            <person name="Pham P."/>
            <person name="Pu L.-L."/>
            <person name="Puazo M."/>
            <person name="Raj R."/>
            <person name="Reid J."/>
            <person name="Rouhana J."/>
            <person name="Saada N."/>
            <person name="Shang Y."/>
            <person name="Simmons D."/>
            <person name="Thornton R."/>
            <person name="Warren J."/>
            <person name="Weissenberger G."/>
            <person name="Zhang J."/>
            <person name="Zhang L."/>
            <person name="Zhou C."/>
            <person name="Zhu D."/>
            <person name="Muzny D."/>
            <person name="Worley K."/>
            <person name="Gibbs R."/>
        </authorList>
    </citation>
    <scope>NUCLEOTIDE SEQUENCE [LARGE SCALE GENOMIC DNA]</scope>
    <source>
        <strain evidence="2">ATCC 15826 / DSM 8339 / NCTC 10426 / 6573</strain>
    </source>
</reference>
<proteinExistence type="predicted"/>
<keyword evidence="2" id="KW-1185">Reference proteome</keyword>
<name>C8NAY7_CARH6</name>
<dbReference type="RefSeq" id="WP_004141491.1">
    <property type="nucleotide sequence ID" value="NZ_GG694027.1"/>
</dbReference>
<dbReference type="GeneID" id="84790429"/>
<dbReference type="AlphaFoldDB" id="C8NAY7"/>
<dbReference type="InterPro" id="IPR036388">
    <property type="entry name" value="WH-like_DNA-bd_sf"/>
</dbReference>
<dbReference type="HOGENOM" id="CLU_172302_1_0_6"/>
<protein>
    <submittedName>
        <fullName evidence="1">Uncharacterized protein</fullName>
    </submittedName>
</protein>
<dbReference type="EMBL" id="ACKY01000097">
    <property type="protein sequence ID" value="EEV88224.1"/>
    <property type="molecule type" value="Genomic_DNA"/>
</dbReference>
<organism evidence="1 2">
    <name type="scientific">Cardiobacterium hominis (strain ATCC 15826 / DSM 8339 / NCTC 10426 / 6573)</name>
    <dbReference type="NCBI Taxonomy" id="638300"/>
    <lineage>
        <taxon>Bacteria</taxon>
        <taxon>Pseudomonadati</taxon>
        <taxon>Pseudomonadota</taxon>
        <taxon>Gammaproteobacteria</taxon>
        <taxon>Cardiobacteriales</taxon>
        <taxon>Cardiobacteriaceae</taxon>
        <taxon>Cardiobacterium</taxon>
    </lineage>
</organism>
<gene>
    <name evidence="1" type="ORF">HMPREF0198_1665</name>
</gene>
<evidence type="ECO:0000313" key="2">
    <source>
        <dbReference type="Proteomes" id="UP000004870"/>
    </source>
</evidence>
<accession>C8NAY7</accession>
<dbReference type="InterPro" id="IPR036390">
    <property type="entry name" value="WH_DNA-bd_sf"/>
</dbReference>
<evidence type="ECO:0000313" key="1">
    <source>
        <dbReference type="EMBL" id="EEV88224.1"/>
    </source>
</evidence>
<comment type="caution">
    <text evidence="1">The sequence shown here is derived from an EMBL/GenBank/DDBJ whole genome shotgun (WGS) entry which is preliminary data.</text>
</comment>
<dbReference type="Gene3D" id="1.10.10.10">
    <property type="entry name" value="Winged helix-like DNA-binding domain superfamily/Winged helix DNA-binding domain"/>
    <property type="match status" value="1"/>
</dbReference>
<dbReference type="OrthoDB" id="7067967at2"/>
<dbReference type="Proteomes" id="UP000004870">
    <property type="component" value="Unassembled WGS sequence"/>
</dbReference>